<evidence type="ECO:0000313" key="4">
    <source>
        <dbReference type="Proteomes" id="UP000317289"/>
    </source>
</evidence>
<reference evidence="2 5" key="2">
    <citation type="submission" date="2019-11" db="EMBL/GenBank/DDBJ databases">
        <title>Flavobacterium resistens genome.</title>
        <authorList>
            <person name="Wilson V.M."/>
            <person name="Newman J.D."/>
        </authorList>
    </citation>
    <scope>NUCLEOTIDE SEQUENCE [LARGE SCALE GENOMIC DNA]</scope>
    <source>
        <strain evidence="2 5">DSM 19382</strain>
    </source>
</reference>
<accession>A0A521C8T1</accession>
<name>A0A521C8T1_9FLAO</name>
<dbReference type="Proteomes" id="UP000317289">
    <property type="component" value="Unassembled WGS sequence"/>
</dbReference>
<dbReference type="AlphaFoldDB" id="A0A521C8T1"/>
<dbReference type="Proteomes" id="UP000468990">
    <property type="component" value="Unassembled WGS sequence"/>
</dbReference>
<proteinExistence type="predicted"/>
<organism evidence="3 4">
    <name type="scientific">Flavobacterium resistens</name>
    <dbReference type="NCBI Taxonomy" id="443612"/>
    <lineage>
        <taxon>Bacteria</taxon>
        <taxon>Pseudomonadati</taxon>
        <taxon>Bacteroidota</taxon>
        <taxon>Flavobacteriia</taxon>
        <taxon>Flavobacteriales</taxon>
        <taxon>Flavobacteriaceae</taxon>
        <taxon>Flavobacterium</taxon>
    </lineage>
</organism>
<dbReference type="RefSeq" id="WP_142450089.1">
    <property type="nucleotide sequence ID" value="NZ_FXTA01000002.1"/>
</dbReference>
<gene>
    <name evidence="2" type="ORF">GJU42_00430</name>
    <name evidence="3" type="ORF">SAMN06265349_102318</name>
</gene>
<dbReference type="EMBL" id="WKKG01000001">
    <property type="protein sequence ID" value="MRX66423.1"/>
    <property type="molecule type" value="Genomic_DNA"/>
</dbReference>
<evidence type="ECO:0000313" key="5">
    <source>
        <dbReference type="Proteomes" id="UP000468990"/>
    </source>
</evidence>
<evidence type="ECO:0000256" key="1">
    <source>
        <dbReference type="SAM" id="MobiDB-lite"/>
    </source>
</evidence>
<keyword evidence="5" id="KW-1185">Reference proteome</keyword>
<sequence>MANKTLKFEDFEAEKLSKNEQKIVHGGDGEDYPPHEPGKDGKGGNG</sequence>
<dbReference type="OrthoDB" id="1376192at2"/>
<feature type="region of interest" description="Disordered" evidence="1">
    <location>
        <begin position="1"/>
        <end position="46"/>
    </location>
</feature>
<evidence type="ECO:0000313" key="2">
    <source>
        <dbReference type="EMBL" id="MRX66423.1"/>
    </source>
</evidence>
<reference evidence="3 4" key="1">
    <citation type="submission" date="2017-05" db="EMBL/GenBank/DDBJ databases">
        <authorList>
            <person name="Varghese N."/>
            <person name="Submissions S."/>
        </authorList>
    </citation>
    <scope>NUCLEOTIDE SEQUENCE [LARGE SCALE GENOMIC DNA]</scope>
    <source>
        <strain evidence="3 4">DSM 19382</strain>
    </source>
</reference>
<protein>
    <submittedName>
        <fullName evidence="2">RSAM-modified peptide</fullName>
    </submittedName>
</protein>
<evidence type="ECO:0000313" key="3">
    <source>
        <dbReference type="EMBL" id="SMO55902.1"/>
    </source>
</evidence>
<dbReference type="EMBL" id="FXTA01000002">
    <property type="protein sequence ID" value="SMO55902.1"/>
    <property type="molecule type" value="Genomic_DNA"/>
</dbReference>